<feature type="chain" id="PRO_5018129261" evidence="2">
    <location>
        <begin position="24"/>
        <end position="119"/>
    </location>
</feature>
<dbReference type="EMBL" id="RPOK01000001">
    <property type="protein sequence ID" value="RPJ68326.1"/>
    <property type="molecule type" value="Genomic_DNA"/>
</dbReference>
<reference evidence="3 4" key="1">
    <citation type="submission" date="2018-11" db="EMBL/GenBank/DDBJ databases">
        <authorList>
            <person name="Ye M.-Q."/>
            <person name="Du Z.-J."/>
        </authorList>
    </citation>
    <scope>NUCLEOTIDE SEQUENCE [LARGE SCALE GENOMIC DNA]</scope>
    <source>
        <strain evidence="3 4">U0105</strain>
    </source>
</reference>
<name>A0A3N5Y5H2_9ALTE</name>
<evidence type="ECO:0000313" key="4">
    <source>
        <dbReference type="Proteomes" id="UP000275281"/>
    </source>
</evidence>
<accession>A0A3N5Y5H2</accession>
<dbReference type="InterPro" id="IPR021534">
    <property type="entry name" value="DUF3192"/>
</dbReference>
<dbReference type="InterPro" id="IPR037873">
    <property type="entry name" value="BamE-like"/>
</dbReference>
<dbReference type="Proteomes" id="UP000275281">
    <property type="component" value="Unassembled WGS sequence"/>
</dbReference>
<gene>
    <name evidence="3" type="ORF">DRW07_02650</name>
</gene>
<evidence type="ECO:0000256" key="2">
    <source>
        <dbReference type="SAM" id="SignalP"/>
    </source>
</evidence>
<organism evidence="3 4">
    <name type="scientific">Alteromonas sediminis</name>
    <dbReference type="NCBI Taxonomy" id="2259342"/>
    <lineage>
        <taxon>Bacteria</taxon>
        <taxon>Pseudomonadati</taxon>
        <taxon>Pseudomonadota</taxon>
        <taxon>Gammaproteobacteria</taxon>
        <taxon>Alteromonadales</taxon>
        <taxon>Alteromonadaceae</taxon>
        <taxon>Alteromonas/Salinimonas group</taxon>
        <taxon>Alteromonas</taxon>
    </lineage>
</organism>
<proteinExistence type="predicted"/>
<dbReference type="Gene3D" id="3.30.1450.10">
    <property type="match status" value="1"/>
</dbReference>
<dbReference type="PROSITE" id="PS51257">
    <property type="entry name" value="PROKAR_LIPOPROTEIN"/>
    <property type="match status" value="1"/>
</dbReference>
<dbReference type="AlphaFoldDB" id="A0A3N5Y5H2"/>
<comment type="caution">
    <text evidence="3">The sequence shown here is derived from an EMBL/GenBank/DDBJ whole genome shotgun (WGS) entry which is preliminary data.</text>
</comment>
<protein>
    <submittedName>
        <fullName evidence="3">DUF3192 domain-containing protein</fullName>
    </submittedName>
</protein>
<evidence type="ECO:0000313" key="3">
    <source>
        <dbReference type="EMBL" id="RPJ68326.1"/>
    </source>
</evidence>
<dbReference type="OrthoDB" id="6399368at2"/>
<evidence type="ECO:0000256" key="1">
    <source>
        <dbReference type="ARBA" id="ARBA00022729"/>
    </source>
</evidence>
<dbReference type="RefSeq" id="WP_124026327.1">
    <property type="nucleotide sequence ID" value="NZ_JBHRSN010000005.1"/>
</dbReference>
<keyword evidence="1 2" id="KW-0732">Signal</keyword>
<keyword evidence="4" id="KW-1185">Reference proteome</keyword>
<dbReference type="Pfam" id="PF11399">
    <property type="entry name" value="DUF3192"/>
    <property type="match status" value="1"/>
</dbReference>
<sequence>MKKHLVLIAALSAPLLLSGCVISVGDGDSGSYYGSDWQKREQNNRTHISNLETGMRYQDVTRKMGVADFNEMVQKNGVNRRVLYYRTQRLSDDGVTSKDECTPLVFENDVLVGWGNSAL</sequence>
<feature type="signal peptide" evidence="2">
    <location>
        <begin position="1"/>
        <end position="23"/>
    </location>
</feature>